<dbReference type="PANTHER" id="PTHR48075:SF5">
    <property type="entry name" value="3-HYDROXYBUTYRYL-COA DEHYDROGENASE"/>
    <property type="match status" value="1"/>
</dbReference>
<dbReference type="InterPro" id="IPR006180">
    <property type="entry name" value="3-OHacyl-CoA_DH_CS"/>
</dbReference>
<dbReference type="GO" id="GO:0008691">
    <property type="term" value="F:3-hydroxybutyryl-CoA dehydrogenase activity"/>
    <property type="evidence" value="ECO:0007669"/>
    <property type="project" value="TreeGrafter"/>
</dbReference>
<evidence type="ECO:0000256" key="1">
    <source>
        <dbReference type="ARBA" id="ARBA00023002"/>
    </source>
</evidence>
<dbReference type="Pfam" id="PF02737">
    <property type="entry name" value="3HCDH_N"/>
    <property type="match status" value="1"/>
</dbReference>
<dbReference type="InterPro" id="IPR006108">
    <property type="entry name" value="3HC_DH_C"/>
</dbReference>
<keyword evidence="5" id="KW-1185">Reference proteome</keyword>
<dbReference type="InterPro" id="IPR008927">
    <property type="entry name" value="6-PGluconate_DH-like_C_sf"/>
</dbReference>
<accession>A0AA37QF37</accession>
<keyword evidence="1" id="KW-0560">Oxidoreductase</keyword>
<proteinExistence type="predicted"/>
<dbReference type="Gene3D" id="3.40.50.720">
    <property type="entry name" value="NAD(P)-binding Rossmann-like Domain"/>
    <property type="match status" value="1"/>
</dbReference>
<dbReference type="InterPro" id="IPR006176">
    <property type="entry name" value="3-OHacyl-CoA_DH_NAD-bd"/>
</dbReference>
<dbReference type="PROSITE" id="PS00067">
    <property type="entry name" value="3HCDH"/>
    <property type="match status" value="1"/>
</dbReference>
<name>A0AA37QF37_9BACT</name>
<dbReference type="RefSeq" id="WP_284352130.1">
    <property type="nucleotide sequence ID" value="NZ_BRXS01000006.1"/>
</dbReference>
<dbReference type="SUPFAM" id="SSF48179">
    <property type="entry name" value="6-phosphogluconate dehydrogenase C-terminal domain-like"/>
    <property type="match status" value="2"/>
</dbReference>
<organism evidence="4 5">
    <name type="scientific">Roseisolibacter agri</name>
    <dbReference type="NCBI Taxonomy" id="2014610"/>
    <lineage>
        <taxon>Bacteria</taxon>
        <taxon>Pseudomonadati</taxon>
        <taxon>Gemmatimonadota</taxon>
        <taxon>Gemmatimonadia</taxon>
        <taxon>Gemmatimonadales</taxon>
        <taxon>Gemmatimonadaceae</taxon>
        <taxon>Roseisolibacter</taxon>
    </lineage>
</organism>
<dbReference type="Proteomes" id="UP001161325">
    <property type="component" value="Unassembled WGS sequence"/>
</dbReference>
<dbReference type="InterPro" id="IPR036291">
    <property type="entry name" value="NAD(P)-bd_dom_sf"/>
</dbReference>
<gene>
    <name evidence="4" type="ORF">rosag_42090</name>
</gene>
<evidence type="ECO:0000259" key="2">
    <source>
        <dbReference type="Pfam" id="PF00725"/>
    </source>
</evidence>
<dbReference type="FunFam" id="3.40.50.720:FF:000009">
    <property type="entry name" value="Fatty oxidation complex, alpha subunit"/>
    <property type="match status" value="1"/>
</dbReference>
<evidence type="ECO:0000313" key="5">
    <source>
        <dbReference type="Proteomes" id="UP001161325"/>
    </source>
</evidence>
<dbReference type="SUPFAM" id="SSF51735">
    <property type="entry name" value="NAD(P)-binding Rossmann-fold domains"/>
    <property type="match status" value="1"/>
</dbReference>
<evidence type="ECO:0000313" key="4">
    <source>
        <dbReference type="EMBL" id="GLC27696.1"/>
    </source>
</evidence>
<reference evidence="4" key="1">
    <citation type="submission" date="2022-08" db="EMBL/GenBank/DDBJ databases">
        <title>Draft genome sequencing of Roseisolibacter agri AW1220.</title>
        <authorList>
            <person name="Tobiishi Y."/>
            <person name="Tonouchi A."/>
        </authorList>
    </citation>
    <scope>NUCLEOTIDE SEQUENCE</scope>
    <source>
        <strain evidence="4">AW1220</strain>
    </source>
</reference>
<dbReference type="EMBL" id="BRXS01000006">
    <property type="protein sequence ID" value="GLC27696.1"/>
    <property type="molecule type" value="Genomic_DNA"/>
</dbReference>
<protein>
    <recommendedName>
        <fullName evidence="6">3-hydroxybutyryl-CoA dehydrogenase</fullName>
    </recommendedName>
</protein>
<dbReference type="GO" id="GO:0006635">
    <property type="term" value="P:fatty acid beta-oxidation"/>
    <property type="evidence" value="ECO:0007669"/>
    <property type="project" value="TreeGrafter"/>
</dbReference>
<dbReference type="Gene3D" id="1.10.1040.50">
    <property type="match status" value="1"/>
</dbReference>
<feature type="domain" description="3-hydroxyacyl-CoA dehydrogenase C-terminal" evidence="2">
    <location>
        <begin position="313"/>
        <end position="393"/>
    </location>
</feature>
<feature type="domain" description="3-hydroxyacyl-CoA dehydrogenase NAD binding" evidence="3">
    <location>
        <begin position="8"/>
        <end position="193"/>
    </location>
</feature>
<dbReference type="GO" id="GO:0070403">
    <property type="term" value="F:NAD+ binding"/>
    <property type="evidence" value="ECO:0007669"/>
    <property type="project" value="InterPro"/>
</dbReference>
<sequence>MTLDQNSTIGVVGAGAMGGGIAQVALRHGHAVVLADARPEAVDRAVAAIGAAFAREVEKGRMTGEEAESARGRLSVVRGVDDREGFAAAFGRCALVIEAVVEDLAVKRGTFERLESVVADDCVLATNTSSLSVASIAGGCRRPGRVVGVHFFNPAPVMPLVEIVPALATAPDVVAAVRPLVDGWGKTTVLASDTPGFIVNRVARPYYGESLRLLDEGVASAATIDWAMRELGGFRMGPFELMDFIGHDVNFAVTRSVYEQTFHDPRYRPSITQQRLVEAGRLGRKSGHGFYDHRDGAAKPEPARDEVLGGRLLERVLAMLVNEAFDAVHWGVASAADVELAMTKGVNYPRGLIAWGEQLGLARVAATIDALRERYQEDRYRVSPLLRERAASGASLLRA</sequence>
<dbReference type="Pfam" id="PF00725">
    <property type="entry name" value="3HCDH"/>
    <property type="match status" value="2"/>
</dbReference>
<dbReference type="PANTHER" id="PTHR48075">
    <property type="entry name" value="3-HYDROXYACYL-COA DEHYDROGENASE FAMILY PROTEIN"/>
    <property type="match status" value="1"/>
</dbReference>
<evidence type="ECO:0008006" key="6">
    <source>
        <dbReference type="Google" id="ProtNLM"/>
    </source>
</evidence>
<dbReference type="AlphaFoldDB" id="A0AA37QF37"/>
<evidence type="ECO:0000259" key="3">
    <source>
        <dbReference type="Pfam" id="PF02737"/>
    </source>
</evidence>
<feature type="domain" description="3-hydroxyacyl-CoA dehydrogenase C-terminal" evidence="2">
    <location>
        <begin position="196"/>
        <end position="292"/>
    </location>
</feature>
<comment type="caution">
    <text evidence="4">The sequence shown here is derived from an EMBL/GenBank/DDBJ whole genome shotgun (WGS) entry which is preliminary data.</text>
</comment>